<reference evidence="4" key="3">
    <citation type="submission" date="2015-06" db="UniProtKB">
        <authorList>
            <consortium name="EnsemblMetazoa"/>
        </authorList>
    </citation>
    <scope>IDENTIFICATION</scope>
</reference>
<dbReference type="HOGENOM" id="CLU_006586_4_2_1"/>
<accession>R7UPX2</accession>
<organism evidence="3">
    <name type="scientific">Capitella teleta</name>
    <name type="common">Polychaete worm</name>
    <dbReference type="NCBI Taxonomy" id="283909"/>
    <lineage>
        <taxon>Eukaryota</taxon>
        <taxon>Metazoa</taxon>
        <taxon>Spiralia</taxon>
        <taxon>Lophotrochozoa</taxon>
        <taxon>Annelida</taxon>
        <taxon>Polychaeta</taxon>
        <taxon>Sedentaria</taxon>
        <taxon>Scolecida</taxon>
        <taxon>Capitellidae</taxon>
        <taxon>Capitella</taxon>
    </lineage>
</organism>
<dbReference type="OrthoDB" id="19653at2759"/>
<dbReference type="STRING" id="283909.R7UPX2"/>
<dbReference type="Pfam" id="PF00135">
    <property type="entry name" value="COesterase"/>
    <property type="match status" value="1"/>
</dbReference>
<gene>
    <name evidence="3" type="ORF">CAPTEDRAFT_75979</name>
</gene>
<dbReference type="Proteomes" id="UP000014760">
    <property type="component" value="Unassembled WGS sequence"/>
</dbReference>
<dbReference type="InterPro" id="IPR050309">
    <property type="entry name" value="Type-B_Carboxylest/Lipase"/>
</dbReference>
<evidence type="ECO:0000313" key="4">
    <source>
        <dbReference type="EnsemblMetazoa" id="CapteP75979"/>
    </source>
</evidence>
<feature type="domain" description="Carboxylesterase type B" evidence="2">
    <location>
        <begin position="20"/>
        <end position="235"/>
    </location>
</feature>
<dbReference type="EMBL" id="AMQN01006834">
    <property type="status" value="NOT_ANNOTATED_CDS"/>
    <property type="molecule type" value="Genomic_DNA"/>
</dbReference>
<feature type="signal peptide" evidence="1">
    <location>
        <begin position="1"/>
        <end position="18"/>
    </location>
</feature>
<evidence type="ECO:0000259" key="2">
    <source>
        <dbReference type="Pfam" id="PF00135"/>
    </source>
</evidence>
<dbReference type="Gene3D" id="3.40.50.1820">
    <property type="entry name" value="alpha/beta hydrolase"/>
    <property type="match status" value="1"/>
</dbReference>
<proteinExistence type="predicted"/>
<reference evidence="3 5" key="2">
    <citation type="journal article" date="2013" name="Nature">
        <title>Insights into bilaterian evolution from three spiralian genomes.</title>
        <authorList>
            <person name="Simakov O."/>
            <person name="Marletaz F."/>
            <person name="Cho S.J."/>
            <person name="Edsinger-Gonzales E."/>
            <person name="Havlak P."/>
            <person name="Hellsten U."/>
            <person name="Kuo D.H."/>
            <person name="Larsson T."/>
            <person name="Lv J."/>
            <person name="Arendt D."/>
            <person name="Savage R."/>
            <person name="Osoegawa K."/>
            <person name="de Jong P."/>
            <person name="Grimwood J."/>
            <person name="Chapman J.A."/>
            <person name="Shapiro H."/>
            <person name="Aerts A."/>
            <person name="Otillar R.P."/>
            <person name="Terry A.Y."/>
            <person name="Boore J.L."/>
            <person name="Grigoriev I.V."/>
            <person name="Lindberg D.R."/>
            <person name="Seaver E.C."/>
            <person name="Weisblat D.A."/>
            <person name="Putnam N.H."/>
            <person name="Rokhsar D.S."/>
        </authorList>
    </citation>
    <scope>NUCLEOTIDE SEQUENCE</scope>
    <source>
        <strain evidence="3 5">I ESC-2004</strain>
    </source>
</reference>
<sequence length="235" mass="25186">TAMFSLALLLLVALGASAQVEVDIDLGTIRGQEITLDDGKVVVSFKGIPFAKPPVGPLRFAPPEKAEPWDDVFVADTLGNQCPQNPSGLLWMTHPGWDKYDEDCLNLNVFAPEDMNPDTPYPVMVWFHGGGYGGGGNIQYPGHFLASHDVVVVVPNYRLSVFGFLSTPDHYIQGNAGMRDQVLALEFIRDNAAVFGGDPNQVTAFGQSAGGASTALHLMSPMSQDLVHQGICESG</sequence>
<name>R7UPX2_CAPTE</name>
<evidence type="ECO:0000313" key="3">
    <source>
        <dbReference type="EMBL" id="ELU08148.1"/>
    </source>
</evidence>
<evidence type="ECO:0000313" key="5">
    <source>
        <dbReference type="Proteomes" id="UP000014760"/>
    </source>
</evidence>
<keyword evidence="5" id="KW-1185">Reference proteome</keyword>
<dbReference type="EnsemblMetazoa" id="CapteT75979">
    <property type="protein sequence ID" value="CapteP75979"/>
    <property type="gene ID" value="CapteG75979"/>
</dbReference>
<dbReference type="InterPro" id="IPR002018">
    <property type="entry name" value="CarbesteraseB"/>
</dbReference>
<dbReference type="OMA" id="WLRENIM"/>
<keyword evidence="1" id="KW-0732">Signal</keyword>
<feature type="non-terminal residue" evidence="3">
    <location>
        <position position="1"/>
    </location>
</feature>
<reference evidence="5" key="1">
    <citation type="submission" date="2012-12" db="EMBL/GenBank/DDBJ databases">
        <authorList>
            <person name="Hellsten U."/>
            <person name="Grimwood J."/>
            <person name="Chapman J.A."/>
            <person name="Shapiro H."/>
            <person name="Aerts A."/>
            <person name="Otillar R.P."/>
            <person name="Terry A.Y."/>
            <person name="Boore J.L."/>
            <person name="Simakov O."/>
            <person name="Marletaz F."/>
            <person name="Cho S.-J."/>
            <person name="Edsinger-Gonzales E."/>
            <person name="Havlak P."/>
            <person name="Kuo D.-H."/>
            <person name="Larsson T."/>
            <person name="Lv J."/>
            <person name="Arendt D."/>
            <person name="Savage R."/>
            <person name="Osoegawa K."/>
            <person name="de Jong P."/>
            <person name="Lindberg D.R."/>
            <person name="Seaver E.C."/>
            <person name="Weisblat D.A."/>
            <person name="Putnam N.H."/>
            <person name="Grigoriev I.V."/>
            <person name="Rokhsar D.S."/>
        </authorList>
    </citation>
    <scope>NUCLEOTIDE SEQUENCE</scope>
    <source>
        <strain evidence="5">I ESC-2004</strain>
    </source>
</reference>
<dbReference type="PANTHER" id="PTHR11559">
    <property type="entry name" value="CARBOXYLESTERASE"/>
    <property type="match status" value="1"/>
</dbReference>
<protein>
    <recommendedName>
        <fullName evidence="2">Carboxylesterase type B domain-containing protein</fullName>
    </recommendedName>
</protein>
<dbReference type="SUPFAM" id="SSF53474">
    <property type="entry name" value="alpha/beta-Hydrolases"/>
    <property type="match status" value="1"/>
</dbReference>
<evidence type="ECO:0000256" key="1">
    <source>
        <dbReference type="SAM" id="SignalP"/>
    </source>
</evidence>
<feature type="non-terminal residue" evidence="3">
    <location>
        <position position="235"/>
    </location>
</feature>
<feature type="chain" id="PRO_5008788282" description="Carboxylesterase type B domain-containing protein" evidence="1">
    <location>
        <begin position="19"/>
        <end position="235"/>
    </location>
</feature>
<dbReference type="AlphaFoldDB" id="R7UPX2"/>
<dbReference type="EMBL" id="KB299289">
    <property type="protein sequence ID" value="ELU08148.1"/>
    <property type="molecule type" value="Genomic_DNA"/>
</dbReference>
<dbReference type="InterPro" id="IPR029058">
    <property type="entry name" value="AB_hydrolase_fold"/>
</dbReference>